<dbReference type="EMBL" id="KE647346">
    <property type="protein sequence ID" value="EQB59962.1"/>
    <property type="molecule type" value="Genomic_DNA"/>
</dbReference>
<reference evidence="1 2" key="1">
    <citation type="journal article" date="2013" name="BMC Genomics">
        <title>Genome sequencing and comparative genomics of honey bee microsporidia, Nosema apis reveal novel insights into host-parasite interactions.</title>
        <authorList>
            <person name="Chen Yp."/>
            <person name="Pettis J.S."/>
            <person name="Zhao Y."/>
            <person name="Liu X."/>
            <person name="Tallon L.J."/>
            <person name="Sadzewicz L.D."/>
            <person name="Li R."/>
            <person name="Zheng H."/>
            <person name="Huang S."/>
            <person name="Zhang X."/>
            <person name="Hamilton M.C."/>
            <person name="Pernal S.F."/>
            <person name="Melathopoulos A.P."/>
            <person name="Yan X."/>
            <person name="Evans J.D."/>
        </authorList>
    </citation>
    <scope>NUCLEOTIDE SEQUENCE [LARGE SCALE GENOMIC DNA]</scope>
    <source>
        <strain evidence="1 2">BRL 01</strain>
    </source>
</reference>
<gene>
    <name evidence="1" type="ORF">NAPIS_ORF02485</name>
</gene>
<dbReference type="HOGENOM" id="CLU_1005082_0_0_1"/>
<accession>T0KX81</accession>
<sequence length="277" mass="31819">MHHQYDCIIIGTNLITYTSSIYLQTSGLKILVIKHKDDKYLDFDGYDMISGTNPSSKEELVINLERQCKYVKCDVVECDDVCIEYCVENDGIDSEMDNERVKECVNVNRKNDGIDCEMDNERVNKNSLNKNSVKECVDNEKVKECVNGDEIMNRKNDGIDCERVNKKSVNDKNVEIKINNTKSLNTTKQILTFNSSNKHNLNKIIKSNKYKIKSSYFKITTNLFSYSSKTVLCKDNLFDNVPGFFYCYSGVKYNQAIELCGIGCVKAFDVREYCNKV</sequence>
<dbReference type="AlphaFoldDB" id="T0KX81"/>
<protein>
    <submittedName>
        <fullName evidence="1">Uncharacterized protein</fullName>
    </submittedName>
</protein>
<proteinExistence type="predicted"/>
<evidence type="ECO:0000313" key="2">
    <source>
        <dbReference type="Proteomes" id="UP000053780"/>
    </source>
</evidence>
<name>T0KX81_9MICR</name>
<dbReference type="PRINTS" id="PR00469">
    <property type="entry name" value="PNDRDTASEII"/>
</dbReference>
<evidence type="ECO:0000313" key="1">
    <source>
        <dbReference type="EMBL" id="EQB59962.1"/>
    </source>
</evidence>
<keyword evidence="2" id="KW-1185">Reference proteome</keyword>
<dbReference type="VEuPathDB" id="MicrosporidiaDB:NAPIS_ORF02485"/>
<organism evidence="1 2">
    <name type="scientific">Vairimorpha apis BRL 01</name>
    <dbReference type="NCBI Taxonomy" id="1037528"/>
    <lineage>
        <taxon>Eukaryota</taxon>
        <taxon>Fungi</taxon>
        <taxon>Fungi incertae sedis</taxon>
        <taxon>Microsporidia</taxon>
        <taxon>Nosematidae</taxon>
        <taxon>Vairimorpha</taxon>
    </lineage>
</organism>
<dbReference type="Proteomes" id="UP000053780">
    <property type="component" value="Unassembled WGS sequence"/>
</dbReference>